<feature type="compositionally biased region" description="Basic and acidic residues" evidence="1">
    <location>
        <begin position="189"/>
        <end position="208"/>
    </location>
</feature>
<feature type="compositionally biased region" description="Polar residues" evidence="1">
    <location>
        <begin position="214"/>
        <end position="231"/>
    </location>
</feature>
<evidence type="ECO:0000313" key="3">
    <source>
        <dbReference type="Proteomes" id="UP000034164"/>
    </source>
</evidence>
<dbReference type="Pfam" id="PF20354">
    <property type="entry name" value="DUF6649"/>
    <property type="match status" value="1"/>
</dbReference>
<dbReference type="Proteomes" id="UP000034164">
    <property type="component" value="Unassembled WGS sequence"/>
</dbReference>
<dbReference type="VEuPathDB" id="FungiDB:EMCG_02664"/>
<dbReference type="EMBL" id="LCZI01001016">
    <property type="protein sequence ID" value="KKZ62954.1"/>
    <property type="molecule type" value="Genomic_DNA"/>
</dbReference>
<evidence type="ECO:0000313" key="2">
    <source>
        <dbReference type="EMBL" id="KKZ62954.1"/>
    </source>
</evidence>
<proteinExistence type="predicted"/>
<dbReference type="OrthoDB" id="5345504at2759"/>
<feature type="compositionally biased region" description="Acidic residues" evidence="1">
    <location>
        <begin position="238"/>
        <end position="254"/>
    </location>
</feature>
<protein>
    <submittedName>
        <fullName evidence="2">Uncharacterized protein</fullName>
    </submittedName>
</protein>
<dbReference type="AlphaFoldDB" id="A0A0G2J169"/>
<accession>A0A0G2J169</accession>
<feature type="region of interest" description="Disordered" evidence="1">
    <location>
        <begin position="1"/>
        <end position="29"/>
    </location>
</feature>
<evidence type="ECO:0000256" key="1">
    <source>
        <dbReference type="SAM" id="MobiDB-lite"/>
    </source>
</evidence>
<name>A0A0G2J169_9EURO</name>
<dbReference type="InterPro" id="IPR046591">
    <property type="entry name" value="DUF6649"/>
</dbReference>
<feature type="region of interest" description="Disordered" evidence="1">
    <location>
        <begin position="189"/>
        <end position="254"/>
    </location>
</feature>
<gene>
    <name evidence="2" type="ORF">EMCG_02664</name>
</gene>
<sequence length="254" mass="27546">MAPASVVSPGQEGRGKKRPAAEELEGEQRRLAKKFGKLHIAQSIPTPIPTPPHDEATYTPPVLQQPAPGGDQHLIPVATGPARVSVPVAVSPANELMQIDETKHRVYIHDLDSELAEIEAHENNAAFLRDIEKRVMCVPKSVLGNNRPSANNALVLYRLPSSLSVPEPQDSVRRAVIEARERAREKAEAAAAAEKEKEGERERMKGQEDLGMSIGQNVSPLDLLASSTSAMLPSPEPLDLDSPYDAEPMEIDDS</sequence>
<reference evidence="3" key="1">
    <citation type="journal article" date="2015" name="PLoS Genet.">
        <title>The dynamic genome and transcriptome of the human fungal pathogen Blastomyces and close relative Emmonsia.</title>
        <authorList>
            <person name="Munoz J.F."/>
            <person name="Gauthier G.M."/>
            <person name="Desjardins C.A."/>
            <person name="Gallo J.E."/>
            <person name="Holder J."/>
            <person name="Sullivan T.D."/>
            <person name="Marty A.J."/>
            <person name="Carmen J.C."/>
            <person name="Chen Z."/>
            <person name="Ding L."/>
            <person name="Gujja S."/>
            <person name="Magrini V."/>
            <person name="Misas E."/>
            <person name="Mitreva M."/>
            <person name="Priest M."/>
            <person name="Saif S."/>
            <person name="Whiston E.A."/>
            <person name="Young S."/>
            <person name="Zeng Q."/>
            <person name="Goldman W.E."/>
            <person name="Mardis E.R."/>
            <person name="Taylor J.W."/>
            <person name="McEwen J.G."/>
            <person name="Clay O.K."/>
            <person name="Klein B.S."/>
            <person name="Cuomo C.A."/>
        </authorList>
    </citation>
    <scope>NUCLEOTIDE SEQUENCE [LARGE SCALE GENOMIC DNA]</scope>
    <source>
        <strain evidence="3">UAMH 3008</strain>
    </source>
</reference>
<organism evidence="2 3">
    <name type="scientific">[Emmonsia] crescens</name>
    <dbReference type="NCBI Taxonomy" id="73230"/>
    <lineage>
        <taxon>Eukaryota</taxon>
        <taxon>Fungi</taxon>
        <taxon>Dikarya</taxon>
        <taxon>Ascomycota</taxon>
        <taxon>Pezizomycotina</taxon>
        <taxon>Eurotiomycetes</taxon>
        <taxon>Eurotiomycetidae</taxon>
        <taxon>Onygenales</taxon>
        <taxon>Ajellomycetaceae</taxon>
        <taxon>Emergomyces</taxon>
    </lineage>
</organism>
<comment type="caution">
    <text evidence="2">The sequence shown here is derived from an EMBL/GenBank/DDBJ whole genome shotgun (WGS) entry which is preliminary data.</text>
</comment>